<name>A0ABU0H071_9HYPH</name>
<dbReference type="InterPro" id="IPR002023">
    <property type="entry name" value="NuoE-like"/>
</dbReference>
<accession>A0ABU0H071</accession>
<dbReference type="PANTHER" id="PTHR10371">
    <property type="entry name" value="NADH DEHYDROGENASE UBIQUINONE FLAVOPROTEIN 2, MITOCHONDRIAL"/>
    <property type="match status" value="1"/>
</dbReference>
<dbReference type="InterPro" id="IPR036249">
    <property type="entry name" value="Thioredoxin-like_sf"/>
</dbReference>
<evidence type="ECO:0000256" key="2">
    <source>
        <dbReference type="ARBA" id="ARBA00022714"/>
    </source>
</evidence>
<dbReference type="Pfam" id="PF01257">
    <property type="entry name" value="2Fe-2S_thioredx"/>
    <property type="match status" value="1"/>
</dbReference>
<comment type="cofactor">
    <cofactor evidence="6">
        <name>[2Fe-2S] cluster</name>
        <dbReference type="ChEBI" id="CHEBI:190135"/>
    </cofactor>
</comment>
<evidence type="ECO:0000256" key="1">
    <source>
        <dbReference type="ARBA" id="ARBA00010643"/>
    </source>
</evidence>
<evidence type="ECO:0000256" key="5">
    <source>
        <dbReference type="ARBA" id="ARBA00023014"/>
    </source>
</evidence>
<evidence type="ECO:0000256" key="3">
    <source>
        <dbReference type="ARBA" id="ARBA00022723"/>
    </source>
</evidence>
<keyword evidence="3" id="KW-0479">Metal-binding</keyword>
<dbReference type="RefSeq" id="WP_266346680.1">
    <property type="nucleotide sequence ID" value="NZ_JAPKNG010000001.1"/>
</dbReference>
<keyword evidence="4" id="KW-0408">Iron</keyword>
<evidence type="ECO:0000256" key="6">
    <source>
        <dbReference type="ARBA" id="ARBA00034078"/>
    </source>
</evidence>
<evidence type="ECO:0000313" key="8">
    <source>
        <dbReference type="EMBL" id="MDQ0435709.1"/>
    </source>
</evidence>
<keyword evidence="9" id="KW-1185">Reference proteome</keyword>
<keyword evidence="2" id="KW-0001">2Fe-2S</keyword>
<dbReference type="Gene3D" id="1.10.10.1590">
    <property type="entry name" value="NADH-quinone oxidoreductase subunit E"/>
    <property type="match status" value="1"/>
</dbReference>
<dbReference type="SUPFAM" id="SSF52833">
    <property type="entry name" value="Thioredoxin-like"/>
    <property type="match status" value="1"/>
</dbReference>
<feature type="region of interest" description="Disordered" evidence="7">
    <location>
        <begin position="234"/>
        <end position="289"/>
    </location>
</feature>
<dbReference type="Gene3D" id="3.40.30.10">
    <property type="entry name" value="Glutaredoxin"/>
    <property type="match status" value="1"/>
</dbReference>
<comment type="similarity">
    <text evidence="1">Belongs to the complex I 24 kDa subunit family.</text>
</comment>
<organism evidence="8 9">
    <name type="scientific">Kaistia dalseonensis</name>
    <dbReference type="NCBI Taxonomy" id="410840"/>
    <lineage>
        <taxon>Bacteria</taxon>
        <taxon>Pseudomonadati</taxon>
        <taxon>Pseudomonadota</taxon>
        <taxon>Alphaproteobacteria</taxon>
        <taxon>Hyphomicrobiales</taxon>
        <taxon>Kaistiaceae</taxon>
        <taxon>Kaistia</taxon>
    </lineage>
</organism>
<reference evidence="8 9" key="1">
    <citation type="submission" date="2023-07" db="EMBL/GenBank/DDBJ databases">
        <title>Genomic Encyclopedia of Type Strains, Phase IV (KMG-IV): sequencing the most valuable type-strain genomes for metagenomic binning, comparative biology and taxonomic classification.</title>
        <authorList>
            <person name="Goeker M."/>
        </authorList>
    </citation>
    <scope>NUCLEOTIDE SEQUENCE [LARGE SCALE GENOMIC DNA]</scope>
    <source>
        <strain evidence="8 9">B6-8</strain>
    </source>
</reference>
<protein>
    <submittedName>
        <fullName evidence="8">NADH-quinone oxidoreductase subunit E</fullName>
    </submittedName>
</protein>
<dbReference type="CDD" id="cd03064">
    <property type="entry name" value="TRX_Fd_NuoE"/>
    <property type="match status" value="1"/>
</dbReference>
<evidence type="ECO:0000313" key="9">
    <source>
        <dbReference type="Proteomes" id="UP001241603"/>
    </source>
</evidence>
<dbReference type="EMBL" id="JAUSVO010000001">
    <property type="protein sequence ID" value="MDQ0435709.1"/>
    <property type="molecule type" value="Genomic_DNA"/>
</dbReference>
<proteinExistence type="inferred from homology"/>
<dbReference type="NCBIfam" id="NF005724">
    <property type="entry name" value="PRK07539.1-4"/>
    <property type="match status" value="1"/>
</dbReference>
<evidence type="ECO:0000256" key="7">
    <source>
        <dbReference type="SAM" id="MobiDB-lite"/>
    </source>
</evidence>
<gene>
    <name evidence="8" type="ORF">QO014_000079</name>
</gene>
<evidence type="ECO:0000256" key="4">
    <source>
        <dbReference type="ARBA" id="ARBA00023004"/>
    </source>
</evidence>
<comment type="caution">
    <text evidence="8">The sequence shown here is derived from an EMBL/GenBank/DDBJ whole genome shotgun (WGS) entry which is preliminary data.</text>
</comment>
<keyword evidence="5" id="KW-0411">Iron-sulfur</keyword>
<dbReference type="InterPro" id="IPR041921">
    <property type="entry name" value="NuoE_N"/>
</dbReference>
<dbReference type="InterPro" id="IPR042128">
    <property type="entry name" value="NuoE_dom"/>
</dbReference>
<feature type="compositionally biased region" description="Low complexity" evidence="7">
    <location>
        <begin position="234"/>
        <end position="258"/>
    </location>
</feature>
<dbReference type="Proteomes" id="UP001241603">
    <property type="component" value="Unassembled WGS sequence"/>
</dbReference>
<sequence>MSVRRLASEQPSSFAFTPENLAWAQKQLLKFPEGKQASAVIPILWRVQEQEGWVSEPSIRWVGEFLDMPFIRVLEIATFYTMFLLAPVGKKAHIQVCGTTPCMIRGAGRLLNVCRERIHHDPFHISANGDLSWEEVECLGACVNAPMVQIVPDTYEDLTVESFNKLIDDIEAGVPLKPGPQIARHYSAPETGFRVLTTESLYDGSMIGQGAGLAAARDAIAARAAAEAEAAKAAAEAAKAAADPAPAEAPAAPAVKAQAEADKEKVPNIAPQNVPASDPAVRPDAGKKE</sequence>
<dbReference type="PANTHER" id="PTHR10371:SF3">
    <property type="entry name" value="NADH DEHYDROGENASE [UBIQUINONE] FLAVOPROTEIN 2, MITOCHONDRIAL"/>
    <property type="match status" value="1"/>
</dbReference>
<dbReference type="NCBIfam" id="TIGR01958">
    <property type="entry name" value="nuoE_fam"/>
    <property type="match status" value="1"/>
</dbReference>